<feature type="domain" description="C3H1-type" evidence="6">
    <location>
        <begin position="819"/>
        <end position="847"/>
    </location>
</feature>
<feature type="compositionally biased region" description="Basic and acidic residues" evidence="5">
    <location>
        <begin position="669"/>
        <end position="683"/>
    </location>
</feature>
<feature type="compositionally biased region" description="Polar residues" evidence="5">
    <location>
        <begin position="769"/>
        <end position="778"/>
    </location>
</feature>
<feature type="compositionally biased region" description="Basic and acidic residues" evidence="5">
    <location>
        <begin position="1163"/>
        <end position="1185"/>
    </location>
</feature>
<feature type="region of interest" description="Disordered" evidence="5">
    <location>
        <begin position="490"/>
        <end position="517"/>
    </location>
</feature>
<dbReference type="GO" id="GO:0015074">
    <property type="term" value="P:DNA integration"/>
    <property type="evidence" value="ECO:0007669"/>
    <property type="project" value="InterPro"/>
</dbReference>
<keyword evidence="10" id="KW-1185">Reference proteome</keyword>
<dbReference type="GO" id="GO:0008270">
    <property type="term" value="F:zinc ion binding"/>
    <property type="evidence" value="ECO:0007669"/>
    <property type="project" value="UniProtKB-KW"/>
</dbReference>
<keyword evidence="3 4" id="KW-0862">Zinc</keyword>
<feature type="domain" description="CCHC-type" evidence="7">
    <location>
        <begin position="857"/>
        <end position="873"/>
    </location>
</feature>
<dbReference type="PROSITE" id="PS50158">
    <property type="entry name" value="ZF_CCHC"/>
    <property type="match status" value="1"/>
</dbReference>
<dbReference type="Gene3D" id="3.30.420.10">
    <property type="entry name" value="Ribonuclease H-like superfamily/Ribonuclease H"/>
    <property type="match status" value="1"/>
</dbReference>
<dbReference type="InterPro" id="IPR043502">
    <property type="entry name" value="DNA/RNA_pol_sf"/>
</dbReference>
<dbReference type="InterPro" id="IPR001878">
    <property type="entry name" value="Znf_CCHC"/>
</dbReference>
<feature type="compositionally biased region" description="Basic and acidic residues" evidence="5">
    <location>
        <begin position="782"/>
        <end position="791"/>
    </location>
</feature>
<evidence type="ECO:0000259" key="6">
    <source>
        <dbReference type="PROSITE" id="PS50103"/>
    </source>
</evidence>
<dbReference type="EMBL" id="LSRX01001347">
    <property type="protein sequence ID" value="OLP80766.1"/>
    <property type="molecule type" value="Genomic_DNA"/>
</dbReference>
<proteinExistence type="predicted"/>
<feature type="domain" description="Integrase catalytic" evidence="8">
    <location>
        <begin position="1410"/>
        <end position="1577"/>
    </location>
</feature>
<evidence type="ECO:0000256" key="5">
    <source>
        <dbReference type="SAM" id="MobiDB-lite"/>
    </source>
</evidence>
<evidence type="ECO:0000256" key="1">
    <source>
        <dbReference type="ARBA" id="ARBA00022723"/>
    </source>
</evidence>
<evidence type="ECO:0000256" key="2">
    <source>
        <dbReference type="ARBA" id="ARBA00022771"/>
    </source>
</evidence>
<comment type="caution">
    <text evidence="9">The sequence shown here is derived from an EMBL/GenBank/DDBJ whole genome shotgun (WGS) entry which is preliminary data.</text>
</comment>
<sequence>MMMLFEAALGPAVQEWLSLATLQLAFMALFVFSSLPDWFRSFAYFLHSQWEGYAQLMLTKIYHWYAFTIGRIYNWYRFTVQSVEAIFQQDSPPLRPSYQDASVTARHRAVLISFAIVLQFSACTKSECSADIDLPRTWNARGQQTDRHASDGMKERARGFTAKDGKFSILVRQKVNTTALDLWICEVTIRIIPHPITVFCVYAPSQVENSEEDLARKLDFWDTLDTLISSHSNADHLMVMGDFNARLAQEMDRDTPGVMEYGSLGRFSAVGCWLFGSLLSTSKMTILVDLGIQCDSAELCLDNTTAIAFVNGSGSQRTRHLKVRGYKIRQLIQSGWTISHCPGEYRKADLLTKALQSVRLQFLCSLLQLGGDTATTATSRPEVRTVGVVSSALLKVLMLLQISRCCSESTDDGVDEGGVPIEWPWELAVVTVLVVLSTLFLWETAGAPCRRRQSEEPQIRAVSVEKERRARKLQGRVSAAIEAALSESPTGDEALPRVRKDRTKCSGSSAQHRSESTTPTVVYGGINMHIPPASVPAEANLPRNQGLLKRTLRSIAVFTKAKATKAPVVLNGTYGSVGPMTLDDEVRQASSVLTGRDEAAGSEAGRTGQGSGVSSLRIAAGRVMATVAAKVQEVIPPAGKSGSTTSVLVQEDNGSAGTVGSGYVTAGSEPRRESRLNEDQEQADRNLFSPQQARRLQEMETEAPLLYAGDEGEEADAIDLEEVDDKAFGLRRINLVRASLHLDTQPTPAKVGEYYEHLLTELEAVSRVSEAQSGTVSTPKPEGNKGVRQIEAKTQSASEVASPQREPKGPKSGGASGGESPKKLCKWFHEGKGCRRGKECRFAHDWNQVPKPDRVDRCMACGGKGHRKDACPNVTGGAVAKRDDGASSAKAAKSEGQPKTKGQDPGLKKVLSEAAGVLREVLATHPSSSESTSVTAQDQPHGGDQGVTSAKSGTKHLEGPLTWATVQTAEGTSVRLRGIEYPWGEPGIKPSLQAKVNDDTLLGVMPMWLWTLSSIAKGEDVPFCQTCVLQGDAASSPWLQQVVTPFATWSNSSEFAVQGVNEGVRQTKPFHVCTNLGFSNSGAKTLRGSVKPEGVPWDSAWPVCFKDELSLALFGLADSRPVEEEPTAVKVVGAEESYLLDDPTRPSGPVSFRPPAPEVQAVAEDHSKFSKENELCDSPLDHPDASDSGGAEVVPESNEQAQSVSPKTREGAKARRTGAASRMTEAEREKWRKHIAAHHIPFRKDCLQCVMSGGLGLQHRRVKCPTMYAWAFDLAGPFKELGRDDRGGKYKYVLVAGLRVPDAALPSPRQGKGDPKAEKQAPDVQVEASRTNVPDDDDDAASEVSWLRDQLSPEPAVMKVDEDGDSSQEEDAQSDVSRYEAPFVEDLPPPEAEEAIAADDEPEAKGGTGLDVDPWEDSGGYADMTDEKFDEALSELLFSGANKVLRFAVPLKARQGPLILAGLQEVVTECNRLGYPVKVVHTDRAKELMSKATMDWLQSNLIQPSFTQGDDPKSNGLAERLVGWVKARARLHLASSGLGVEQWPSAMAFACAEHRRRLLQQDGTLPRFGQKVIFKSKHPTGKSKRPFLRWEHAVYLCPTPRTEGGHVLLRGASGAYLVAKNVRCVEDMVDPEAEFGKEEVVEVDPPEPGFDHYQGRSPTAPSRRVRGKRAVRSVQLASEAFAESLLLEQLFTSDHCGRLLQLAFGGVEGGTRREHRGQVGFSVIFGAYSHGGLHGITRASRMYPMVSRYLNEYLRRCSSNENAENEWASLMVVVADEVAMHRDVRNEPGSLNHVTQLTTRMMWVEGDSPLMAECERKDAQGRTHQGYLLPLTQATTVFDPKRRHAVLPATNWVIAGYTPLGYQKLSTFKQHQLIELGFRLPSLDRTPTVCKLVGPCPDRLPGFRARPYPPPPGRAAMFVRYARMTGEEWAELCQLEEEEFERRMDRWQRVLGGHDKDPNMNSLSASSPHHLFMQTVFRQRNWNRNPEVVVPGAGGEPRLLARVMDFADDGPTEESPFPDRMLMFLVHDVIRDVLEMVILRVEARRPPQETQVQEEVGPVLQPPGPPPPEVRAVKKANPPAARLSEEPVKLPIPLPNPAYIKVAPVQPARCDESDAAVCKAEAATTKDLEGLLGQLREPLSVTHTASQEEVRAHLERWRPAIEKELGSLKKQGVLVSHYGNEAQELIANPETSVISLKGVFTAKAPGGPEDGLFKRKCRLVGCGNQATHVDADSLYAAGAPAEVVRVALTEACNHQWSAFTTDIKSAFTQTPIPPYAARRYLLRPPRWLIDLGLAVPGEYFSLGMVLYGFKEAPAWWSDHRDSKLRGAKFQDCHLEQAKSDSSVTVAPRKVCISQPVRFLGMQLQGYEDRHFSLDQEAYVDELVRAYQLNDTHRSKIVCPKEILMRESEVIQPFDEQAIKAAQKVAGECLWLSQRTRIDIAFSTTVLCSKVSRDPHGAIEIGRRIIHYLHHTKDFKLHLKPVKGVAPLRVFTDASFAPLGQHSYGGHVVEVKGVPALWKASKQQLISLSSSEAELIQAVEGCMYAESLMTCWCLAKSQRANSRPLGCGHVEMLMMLLSDLAQERICDMVQNCRAQMTRPKNIHENAVQAPSKLKADILVKLRRVDIKVFLGVN</sequence>
<dbReference type="SUPFAM" id="SSF90229">
    <property type="entry name" value="CCCH zinc finger"/>
    <property type="match status" value="1"/>
</dbReference>
<feature type="region of interest" description="Disordered" evidence="5">
    <location>
        <begin position="1160"/>
        <end position="1228"/>
    </location>
</feature>
<accession>A0A1Q9CCX3</accession>
<dbReference type="SUPFAM" id="SSF53098">
    <property type="entry name" value="Ribonuclease H-like"/>
    <property type="match status" value="1"/>
</dbReference>
<dbReference type="SUPFAM" id="SSF56672">
    <property type="entry name" value="DNA/RNA polymerases"/>
    <property type="match status" value="1"/>
</dbReference>
<dbReference type="Proteomes" id="UP000186817">
    <property type="component" value="Unassembled WGS sequence"/>
</dbReference>
<feature type="region of interest" description="Disordered" evidence="5">
    <location>
        <begin position="866"/>
        <end position="907"/>
    </location>
</feature>
<dbReference type="InterPro" id="IPR036855">
    <property type="entry name" value="Znf_CCCH_sf"/>
</dbReference>
<dbReference type="InterPro" id="IPR012337">
    <property type="entry name" value="RNaseH-like_sf"/>
</dbReference>
<feature type="compositionally biased region" description="Polar residues" evidence="5">
    <location>
        <begin position="925"/>
        <end position="938"/>
    </location>
</feature>
<dbReference type="GO" id="GO:0003676">
    <property type="term" value="F:nucleic acid binding"/>
    <property type="evidence" value="ECO:0007669"/>
    <property type="project" value="InterPro"/>
</dbReference>
<dbReference type="PROSITE" id="PS50994">
    <property type="entry name" value="INTEGRASE"/>
    <property type="match status" value="1"/>
</dbReference>
<dbReference type="OrthoDB" id="418690at2759"/>
<dbReference type="InterPro" id="IPR036691">
    <property type="entry name" value="Endo/exonu/phosph_ase_sf"/>
</dbReference>
<keyword evidence="2 4" id="KW-0863">Zinc-finger</keyword>
<keyword evidence="1 4" id="KW-0479">Metal-binding</keyword>
<dbReference type="SMART" id="SM00356">
    <property type="entry name" value="ZnF_C3H1"/>
    <property type="match status" value="1"/>
</dbReference>
<feature type="region of interest" description="Disordered" evidence="5">
    <location>
        <begin position="1303"/>
        <end position="1383"/>
    </location>
</feature>
<protein>
    <submittedName>
        <fullName evidence="9">Putative transposon protein</fullName>
    </submittedName>
</protein>
<feature type="compositionally biased region" description="Acidic residues" evidence="5">
    <location>
        <begin position="1362"/>
        <end position="1373"/>
    </location>
</feature>
<name>A0A1Q9CCX3_SYMMI</name>
<feature type="region of interest" description="Disordered" evidence="5">
    <location>
        <begin position="924"/>
        <end position="958"/>
    </location>
</feature>
<evidence type="ECO:0000313" key="9">
    <source>
        <dbReference type="EMBL" id="OLP80766.1"/>
    </source>
</evidence>
<feature type="compositionally biased region" description="Basic and acidic residues" evidence="5">
    <location>
        <begin position="892"/>
        <end position="907"/>
    </location>
</feature>
<feature type="compositionally biased region" description="Polar residues" evidence="5">
    <location>
        <begin position="1197"/>
        <end position="1206"/>
    </location>
</feature>
<organism evidence="9 10">
    <name type="scientific">Symbiodinium microadriaticum</name>
    <name type="common">Dinoflagellate</name>
    <name type="synonym">Zooxanthella microadriatica</name>
    <dbReference type="NCBI Taxonomy" id="2951"/>
    <lineage>
        <taxon>Eukaryota</taxon>
        <taxon>Sar</taxon>
        <taxon>Alveolata</taxon>
        <taxon>Dinophyceae</taxon>
        <taxon>Suessiales</taxon>
        <taxon>Symbiodiniaceae</taxon>
        <taxon>Symbiodinium</taxon>
    </lineage>
</organism>
<feature type="compositionally biased region" description="Basic and acidic residues" evidence="5">
    <location>
        <begin position="1311"/>
        <end position="1321"/>
    </location>
</feature>
<evidence type="ECO:0000256" key="3">
    <source>
        <dbReference type="ARBA" id="ARBA00022833"/>
    </source>
</evidence>
<reference evidence="9 10" key="1">
    <citation type="submission" date="2016-02" db="EMBL/GenBank/DDBJ databases">
        <title>Genome analysis of coral dinoflagellate symbionts highlights evolutionary adaptations to a symbiotic lifestyle.</title>
        <authorList>
            <person name="Aranda M."/>
            <person name="Li Y."/>
            <person name="Liew Y.J."/>
            <person name="Baumgarten S."/>
            <person name="Simakov O."/>
            <person name="Wilson M."/>
            <person name="Piel J."/>
            <person name="Ashoor H."/>
            <person name="Bougouffa S."/>
            <person name="Bajic V.B."/>
            <person name="Ryu T."/>
            <person name="Ravasi T."/>
            <person name="Bayer T."/>
            <person name="Micklem G."/>
            <person name="Kim H."/>
            <person name="Bhak J."/>
            <person name="Lajeunesse T.C."/>
            <person name="Voolstra C.R."/>
        </authorList>
    </citation>
    <scope>NUCLEOTIDE SEQUENCE [LARGE SCALE GENOMIC DNA]</scope>
    <source>
        <strain evidence="9 10">CCMP2467</strain>
    </source>
</reference>
<evidence type="ECO:0000259" key="7">
    <source>
        <dbReference type="PROSITE" id="PS50158"/>
    </source>
</evidence>
<feature type="compositionally biased region" description="Polar residues" evidence="5">
    <location>
        <begin position="505"/>
        <end position="517"/>
    </location>
</feature>
<feature type="zinc finger region" description="C3H1-type" evidence="4">
    <location>
        <begin position="819"/>
        <end position="847"/>
    </location>
</feature>
<evidence type="ECO:0000259" key="8">
    <source>
        <dbReference type="PROSITE" id="PS50994"/>
    </source>
</evidence>
<dbReference type="InterPro" id="IPR000571">
    <property type="entry name" value="Znf_CCCH"/>
</dbReference>
<feature type="compositionally biased region" description="Polar residues" evidence="5">
    <location>
        <begin position="792"/>
        <end position="801"/>
    </location>
</feature>
<dbReference type="Gene3D" id="3.60.10.10">
    <property type="entry name" value="Endonuclease/exonuclease/phosphatase"/>
    <property type="match status" value="1"/>
</dbReference>
<dbReference type="InterPro" id="IPR036397">
    <property type="entry name" value="RNaseH_sf"/>
</dbReference>
<feature type="region of interest" description="Disordered" evidence="5">
    <location>
        <begin position="652"/>
        <end position="683"/>
    </location>
</feature>
<evidence type="ECO:0000313" key="10">
    <source>
        <dbReference type="Proteomes" id="UP000186817"/>
    </source>
</evidence>
<dbReference type="PROSITE" id="PS50103">
    <property type="entry name" value="ZF_C3H1"/>
    <property type="match status" value="1"/>
</dbReference>
<feature type="region of interest" description="Disordered" evidence="5">
    <location>
        <begin position="767"/>
        <end position="821"/>
    </location>
</feature>
<evidence type="ECO:0000256" key="4">
    <source>
        <dbReference type="PROSITE-ProRule" id="PRU00723"/>
    </source>
</evidence>
<feature type="region of interest" description="Disordered" evidence="5">
    <location>
        <begin position="1398"/>
        <end position="1421"/>
    </location>
</feature>
<dbReference type="SUPFAM" id="SSF56219">
    <property type="entry name" value="DNase I-like"/>
    <property type="match status" value="1"/>
</dbReference>
<dbReference type="InterPro" id="IPR001584">
    <property type="entry name" value="Integrase_cat-core"/>
</dbReference>
<gene>
    <name evidence="9" type="primary">TY5A</name>
    <name evidence="9" type="ORF">AK812_SmicGene38777</name>
</gene>